<feature type="signal peptide" evidence="1">
    <location>
        <begin position="1"/>
        <end position="21"/>
    </location>
</feature>
<name>A0AAD7HWH8_9AGAR</name>
<protein>
    <recommendedName>
        <fullName evidence="4">Secreted protein</fullName>
    </recommendedName>
</protein>
<comment type="caution">
    <text evidence="2">The sequence shown here is derived from an EMBL/GenBank/DDBJ whole genome shotgun (WGS) entry which is preliminary data.</text>
</comment>
<keyword evidence="1" id="KW-0732">Signal</keyword>
<evidence type="ECO:0000256" key="1">
    <source>
        <dbReference type="SAM" id="SignalP"/>
    </source>
</evidence>
<sequence>MIVDHLRLSLLVVLSSELAHASPTLVGEAKGRFSSAHGLAPSKSKSRIHPAIGSASAEPGVAIGQTTSSDVTQRQQVSFPWWWQIRGGAGIMLSQSHAALRAARCHHQARHLCHIPLHPKLPIQYPAAPHIVRSSAAGALRPPSLVGVLGVKRDRAPMLAVRVCVTFALFHVPSVFRLC</sequence>
<reference evidence="2" key="1">
    <citation type="submission" date="2023-03" db="EMBL/GenBank/DDBJ databases">
        <title>Massive genome expansion in bonnet fungi (Mycena s.s.) driven by repeated elements and novel gene families across ecological guilds.</title>
        <authorList>
            <consortium name="Lawrence Berkeley National Laboratory"/>
            <person name="Harder C.B."/>
            <person name="Miyauchi S."/>
            <person name="Viragh M."/>
            <person name="Kuo A."/>
            <person name="Thoen E."/>
            <person name="Andreopoulos B."/>
            <person name="Lu D."/>
            <person name="Skrede I."/>
            <person name="Drula E."/>
            <person name="Henrissat B."/>
            <person name="Morin E."/>
            <person name="Kohler A."/>
            <person name="Barry K."/>
            <person name="LaButti K."/>
            <person name="Morin E."/>
            <person name="Salamov A."/>
            <person name="Lipzen A."/>
            <person name="Mereny Z."/>
            <person name="Hegedus B."/>
            <person name="Baldrian P."/>
            <person name="Stursova M."/>
            <person name="Weitz H."/>
            <person name="Taylor A."/>
            <person name="Grigoriev I.V."/>
            <person name="Nagy L.G."/>
            <person name="Martin F."/>
            <person name="Kauserud H."/>
        </authorList>
    </citation>
    <scope>NUCLEOTIDE SEQUENCE</scope>
    <source>
        <strain evidence="2">CBHHK188m</strain>
    </source>
</reference>
<dbReference type="Proteomes" id="UP001215280">
    <property type="component" value="Unassembled WGS sequence"/>
</dbReference>
<organism evidence="2 3">
    <name type="scientific">Mycena maculata</name>
    <dbReference type="NCBI Taxonomy" id="230809"/>
    <lineage>
        <taxon>Eukaryota</taxon>
        <taxon>Fungi</taxon>
        <taxon>Dikarya</taxon>
        <taxon>Basidiomycota</taxon>
        <taxon>Agaricomycotina</taxon>
        <taxon>Agaricomycetes</taxon>
        <taxon>Agaricomycetidae</taxon>
        <taxon>Agaricales</taxon>
        <taxon>Marasmiineae</taxon>
        <taxon>Mycenaceae</taxon>
        <taxon>Mycena</taxon>
    </lineage>
</organism>
<accession>A0AAD7HWH8</accession>
<evidence type="ECO:0000313" key="3">
    <source>
        <dbReference type="Proteomes" id="UP001215280"/>
    </source>
</evidence>
<evidence type="ECO:0000313" key="2">
    <source>
        <dbReference type="EMBL" id="KAJ7729864.1"/>
    </source>
</evidence>
<evidence type="ECO:0008006" key="4">
    <source>
        <dbReference type="Google" id="ProtNLM"/>
    </source>
</evidence>
<dbReference type="AlphaFoldDB" id="A0AAD7HWH8"/>
<keyword evidence="3" id="KW-1185">Reference proteome</keyword>
<gene>
    <name evidence="2" type="ORF">DFH07DRAFT_969383</name>
</gene>
<dbReference type="EMBL" id="JARJLG010000195">
    <property type="protein sequence ID" value="KAJ7729864.1"/>
    <property type="molecule type" value="Genomic_DNA"/>
</dbReference>
<proteinExistence type="predicted"/>
<feature type="chain" id="PRO_5042296187" description="Secreted protein" evidence="1">
    <location>
        <begin position="22"/>
        <end position="179"/>
    </location>
</feature>